<protein>
    <recommendedName>
        <fullName evidence="3">Aminoglycoside phosphotransferase</fullName>
    </recommendedName>
</protein>
<dbReference type="EMBL" id="JAUSRB010000002">
    <property type="protein sequence ID" value="MDP9862875.1"/>
    <property type="molecule type" value="Genomic_DNA"/>
</dbReference>
<evidence type="ECO:0008006" key="3">
    <source>
        <dbReference type="Google" id="ProtNLM"/>
    </source>
</evidence>
<organism evidence="1 2">
    <name type="scientific">Streptosporangium brasiliense</name>
    <dbReference type="NCBI Taxonomy" id="47480"/>
    <lineage>
        <taxon>Bacteria</taxon>
        <taxon>Bacillati</taxon>
        <taxon>Actinomycetota</taxon>
        <taxon>Actinomycetes</taxon>
        <taxon>Streptosporangiales</taxon>
        <taxon>Streptosporangiaceae</taxon>
        <taxon>Streptosporangium</taxon>
    </lineage>
</organism>
<sequence length="77" mass="8336">MTYRPPAFRTWLTGRHGTPEAPNDACARLLGLEPAPVELVRRGDRLFAIDHGGGRRGTAGPRLSSDGYAVHKVQADV</sequence>
<dbReference type="Proteomes" id="UP001230426">
    <property type="component" value="Unassembled WGS sequence"/>
</dbReference>
<dbReference type="RefSeq" id="WP_306859277.1">
    <property type="nucleotide sequence ID" value="NZ_JAUSRB010000002.1"/>
</dbReference>
<proteinExistence type="predicted"/>
<comment type="caution">
    <text evidence="1">The sequence shown here is derived from an EMBL/GenBank/DDBJ whole genome shotgun (WGS) entry which is preliminary data.</text>
</comment>
<evidence type="ECO:0000313" key="2">
    <source>
        <dbReference type="Proteomes" id="UP001230426"/>
    </source>
</evidence>
<name>A0ABT9R0X1_9ACTN</name>
<accession>A0ABT9R0X1</accession>
<gene>
    <name evidence="1" type="ORF">J2S55_002141</name>
</gene>
<reference evidence="1 2" key="1">
    <citation type="submission" date="2023-07" db="EMBL/GenBank/DDBJ databases">
        <title>Sequencing the genomes of 1000 actinobacteria strains.</title>
        <authorList>
            <person name="Klenk H.-P."/>
        </authorList>
    </citation>
    <scope>NUCLEOTIDE SEQUENCE [LARGE SCALE GENOMIC DNA]</scope>
    <source>
        <strain evidence="1 2">DSM 44109</strain>
    </source>
</reference>
<evidence type="ECO:0000313" key="1">
    <source>
        <dbReference type="EMBL" id="MDP9862875.1"/>
    </source>
</evidence>
<keyword evidence="2" id="KW-1185">Reference proteome</keyword>